<reference evidence="2 3" key="1">
    <citation type="submission" date="2024-08" db="EMBL/GenBank/DDBJ databases">
        <title>Clostridium lapicellarii sp. nov., and Clostridium renhuaiense sp. nov., two species isolated from the mud in a fermentation cellar used for producing sauce-flavour Chinese liquors.</title>
        <authorList>
            <person name="Yang F."/>
            <person name="Wang H."/>
            <person name="Chen L.Q."/>
            <person name="Zhou N."/>
            <person name="Lu J.J."/>
            <person name="Pu X.X."/>
            <person name="Wan B."/>
            <person name="Wang L."/>
            <person name="Liu S.J."/>
        </authorList>
    </citation>
    <scope>NUCLEOTIDE SEQUENCE [LARGE SCALE GENOMIC DNA]</scope>
    <source>
        <strain evidence="2 3">MT-5</strain>
    </source>
</reference>
<comment type="similarity">
    <text evidence="1">Belongs to the UPF0751 family.</text>
</comment>
<dbReference type="Pfam" id="PF10087">
    <property type="entry name" value="DUF2325"/>
    <property type="match status" value="1"/>
</dbReference>
<keyword evidence="3" id="KW-1185">Reference proteome</keyword>
<dbReference type="PIRSF" id="PIRSF020408">
    <property type="entry name" value="UCP020408"/>
    <property type="match status" value="1"/>
</dbReference>
<organism evidence="2 3">
    <name type="scientific">Clostridium moutaii</name>
    <dbReference type="NCBI Taxonomy" id="3240932"/>
    <lineage>
        <taxon>Bacteria</taxon>
        <taxon>Bacillati</taxon>
        <taxon>Bacillota</taxon>
        <taxon>Clostridia</taxon>
        <taxon>Eubacteriales</taxon>
        <taxon>Clostridiaceae</taxon>
        <taxon>Clostridium</taxon>
    </lineage>
</organism>
<dbReference type="RefSeq" id="WP_369704135.1">
    <property type="nucleotide sequence ID" value="NZ_JBGEWD010000007.1"/>
</dbReference>
<evidence type="ECO:0000313" key="3">
    <source>
        <dbReference type="Proteomes" id="UP001564657"/>
    </source>
</evidence>
<accession>A0ABV4BN93</accession>
<dbReference type="Proteomes" id="UP001564657">
    <property type="component" value="Unassembled WGS sequence"/>
</dbReference>
<proteinExistence type="inferred from homology"/>
<evidence type="ECO:0000256" key="1">
    <source>
        <dbReference type="ARBA" id="ARBA00007189"/>
    </source>
</evidence>
<comment type="caution">
    <text evidence="2">The sequence shown here is derived from an EMBL/GenBank/DDBJ whole genome shotgun (WGS) entry which is preliminary data.</text>
</comment>
<dbReference type="InterPro" id="IPR016772">
    <property type="entry name" value="UCP020408"/>
</dbReference>
<gene>
    <name evidence="2" type="ORF">AB8U03_08530</name>
</gene>
<dbReference type="EMBL" id="JBGEWD010000007">
    <property type="protein sequence ID" value="MEY8000239.1"/>
    <property type="molecule type" value="Genomic_DNA"/>
</dbReference>
<protein>
    <submittedName>
        <fullName evidence="2">DUF2325 domain-containing protein</fullName>
    </submittedName>
</protein>
<name>A0ABV4BN93_9CLOT</name>
<evidence type="ECO:0000313" key="2">
    <source>
        <dbReference type="EMBL" id="MEY8000239.1"/>
    </source>
</evidence>
<sequence>MSILVIGADRLGNIKDKLKENGFNKIGHVSGRKKGDRKIKIPESTDLVLVFTDYIGHNISEIIKNKSKRSDVKIMFCKRSWSSMYKNIESYMEQIRKP</sequence>